<evidence type="ECO:0008006" key="3">
    <source>
        <dbReference type="Google" id="ProtNLM"/>
    </source>
</evidence>
<dbReference type="Proteomes" id="UP001303046">
    <property type="component" value="Unassembled WGS sequence"/>
</dbReference>
<dbReference type="EMBL" id="JAVFWL010000002">
    <property type="protein sequence ID" value="KAK6736931.1"/>
    <property type="molecule type" value="Genomic_DNA"/>
</dbReference>
<proteinExistence type="predicted"/>
<accession>A0ABR1CIB1</accession>
<sequence>MRTLKLQLDYVLTRNILQSDIRESRALWDVAFDYYHHPVLLSLKIRFRKRNRGVPLQPKIDWQVWKTKNAERISPNVCLFKLQYGPGRNFAMRIPLQSASRMLLRKCPVQMPRKKFAFASAETRSTCNSVARSTDDFNQEKRP</sequence>
<organism evidence="1 2">
    <name type="scientific">Necator americanus</name>
    <name type="common">Human hookworm</name>
    <dbReference type="NCBI Taxonomy" id="51031"/>
    <lineage>
        <taxon>Eukaryota</taxon>
        <taxon>Metazoa</taxon>
        <taxon>Ecdysozoa</taxon>
        <taxon>Nematoda</taxon>
        <taxon>Chromadorea</taxon>
        <taxon>Rhabditida</taxon>
        <taxon>Rhabditina</taxon>
        <taxon>Rhabditomorpha</taxon>
        <taxon>Strongyloidea</taxon>
        <taxon>Ancylostomatidae</taxon>
        <taxon>Bunostominae</taxon>
        <taxon>Necator</taxon>
    </lineage>
</organism>
<reference evidence="1 2" key="1">
    <citation type="submission" date="2023-08" db="EMBL/GenBank/DDBJ databases">
        <title>A Necator americanus chromosomal reference genome.</title>
        <authorList>
            <person name="Ilik V."/>
            <person name="Petrzelkova K.J."/>
            <person name="Pardy F."/>
            <person name="Fuh T."/>
            <person name="Niatou-Singa F.S."/>
            <person name="Gouil Q."/>
            <person name="Baker L."/>
            <person name="Ritchie M.E."/>
            <person name="Jex A.R."/>
            <person name="Gazzola D."/>
            <person name="Li H."/>
            <person name="Toshio Fujiwara R."/>
            <person name="Zhan B."/>
            <person name="Aroian R.V."/>
            <person name="Pafco B."/>
            <person name="Schwarz E.M."/>
        </authorList>
    </citation>
    <scope>NUCLEOTIDE SEQUENCE [LARGE SCALE GENOMIC DNA]</scope>
    <source>
        <strain evidence="1 2">Aroian</strain>
        <tissue evidence="1">Whole animal</tissue>
    </source>
</reference>
<gene>
    <name evidence="1" type="primary">Necator_chrII.g7348</name>
    <name evidence="1" type="ORF">RB195_019555</name>
</gene>
<evidence type="ECO:0000313" key="2">
    <source>
        <dbReference type="Proteomes" id="UP001303046"/>
    </source>
</evidence>
<evidence type="ECO:0000313" key="1">
    <source>
        <dbReference type="EMBL" id="KAK6736931.1"/>
    </source>
</evidence>
<comment type="caution">
    <text evidence="1">The sequence shown here is derived from an EMBL/GenBank/DDBJ whole genome shotgun (WGS) entry which is preliminary data.</text>
</comment>
<name>A0ABR1CIB1_NECAM</name>
<protein>
    <recommendedName>
        <fullName evidence="3">FMP27 GFWDK domain-containing protein</fullName>
    </recommendedName>
</protein>
<keyword evidence="2" id="KW-1185">Reference proteome</keyword>